<dbReference type="OrthoDB" id="42764at2759"/>
<sequence length="248" mass="27319">MASNPNHQTVHLNNRGVAYLEKGHLHKSFNLFRDALRSTMNQLRDTTAQEAAQPTPSSSSAAEGTKLWRVKGMKAFANSKAPSNRRVLGPSDFMFSQGVTLMEEAGAYSSNHMVDVTVRSSIVLFNLALIHHIKGLTESNSKYLIKAESFYIRSHKLLVDTGLELGRCGNPVIDFVSMALLNNAAQVGRELCHSELSQQQFRQLMQIATQINAASYGESSIAQFMEETKNDFLLNAIVLCDQSRAAAA</sequence>
<evidence type="ECO:0000256" key="1">
    <source>
        <dbReference type="SAM" id="MobiDB-lite"/>
    </source>
</evidence>
<organism evidence="2 3">
    <name type="scientific">Seminavis robusta</name>
    <dbReference type="NCBI Taxonomy" id="568900"/>
    <lineage>
        <taxon>Eukaryota</taxon>
        <taxon>Sar</taxon>
        <taxon>Stramenopiles</taxon>
        <taxon>Ochrophyta</taxon>
        <taxon>Bacillariophyta</taxon>
        <taxon>Bacillariophyceae</taxon>
        <taxon>Bacillariophycidae</taxon>
        <taxon>Naviculales</taxon>
        <taxon>Naviculaceae</taxon>
        <taxon>Seminavis</taxon>
    </lineage>
</organism>
<name>A0A9N8EK40_9STRA</name>
<protein>
    <submittedName>
        <fullName evidence="2">Uncharacterized protein</fullName>
    </submittedName>
</protein>
<feature type="region of interest" description="Disordered" evidence="1">
    <location>
        <begin position="44"/>
        <end position="64"/>
    </location>
</feature>
<reference evidence="2" key="1">
    <citation type="submission" date="2020-06" db="EMBL/GenBank/DDBJ databases">
        <authorList>
            <consortium name="Plant Systems Biology data submission"/>
        </authorList>
    </citation>
    <scope>NUCLEOTIDE SEQUENCE</scope>
    <source>
        <strain evidence="2">D6</strain>
    </source>
</reference>
<dbReference type="Proteomes" id="UP001153069">
    <property type="component" value="Unassembled WGS sequence"/>
</dbReference>
<gene>
    <name evidence="2" type="ORF">SEMRO_1059_G236560.1</name>
</gene>
<proteinExistence type="predicted"/>
<dbReference type="EMBL" id="CAICTM010001057">
    <property type="protein sequence ID" value="CAB9519935.1"/>
    <property type="molecule type" value="Genomic_DNA"/>
</dbReference>
<evidence type="ECO:0000313" key="3">
    <source>
        <dbReference type="Proteomes" id="UP001153069"/>
    </source>
</evidence>
<keyword evidence="3" id="KW-1185">Reference proteome</keyword>
<evidence type="ECO:0000313" key="2">
    <source>
        <dbReference type="EMBL" id="CAB9519935.1"/>
    </source>
</evidence>
<feature type="compositionally biased region" description="Low complexity" evidence="1">
    <location>
        <begin position="48"/>
        <end position="63"/>
    </location>
</feature>
<comment type="caution">
    <text evidence="2">The sequence shown here is derived from an EMBL/GenBank/DDBJ whole genome shotgun (WGS) entry which is preliminary data.</text>
</comment>
<accession>A0A9N8EK40</accession>
<dbReference type="AlphaFoldDB" id="A0A9N8EK40"/>